<dbReference type="InterPro" id="IPR036390">
    <property type="entry name" value="WH_DNA-bd_sf"/>
</dbReference>
<dbReference type="SUPFAM" id="SSF46785">
    <property type="entry name" value="Winged helix' DNA-binding domain"/>
    <property type="match status" value="1"/>
</dbReference>
<dbReference type="OrthoDB" id="9795923at2"/>
<evidence type="ECO:0000256" key="1">
    <source>
        <dbReference type="ARBA" id="ARBA00023125"/>
    </source>
</evidence>
<dbReference type="EMBL" id="PDNV01000011">
    <property type="protein sequence ID" value="PLC52676.1"/>
    <property type="molecule type" value="Genomic_DNA"/>
</dbReference>
<accession>A0A2N4UCC6</accession>
<dbReference type="GO" id="GO:0005829">
    <property type="term" value="C:cytosol"/>
    <property type="evidence" value="ECO:0007669"/>
    <property type="project" value="TreeGrafter"/>
</dbReference>
<protein>
    <submittedName>
        <fullName evidence="2">Rrf2 family transcriptional regulator</fullName>
    </submittedName>
</protein>
<dbReference type="AlphaFoldDB" id="A0A2N4UCC6"/>
<evidence type="ECO:0000313" key="3">
    <source>
        <dbReference type="Proteomes" id="UP000234328"/>
    </source>
</evidence>
<dbReference type="InterPro" id="IPR036388">
    <property type="entry name" value="WH-like_DNA-bd_sf"/>
</dbReference>
<keyword evidence="3" id="KW-1185">Reference proteome</keyword>
<organism evidence="2 3">
    <name type="scientific">Pollutimonas nitritireducens</name>
    <dbReference type="NCBI Taxonomy" id="2045209"/>
    <lineage>
        <taxon>Bacteria</taxon>
        <taxon>Pseudomonadati</taxon>
        <taxon>Pseudomonadota</taxon>
        <taxon>Betaproteobacteria</taxon>
        <taxon>Burkholderiales</taxon>
        <taxon>Alcaligenaceae</taxon>
        <taxon>Pollutimonas</taxon>
    </lineage>
</organism>
<dbReference type="NCBIfam" id="TIGR00738">
    <property type="entry name" value="rrf2_super"/>
    <property type="match status" value="1"/>
</dbReference>
<dbReference type="InterPro" id="IPR000944">
    <property type="entry name" value="Tscrpt_reg_Rrf2"/>
</dbReference>
<dbReference type="Gene3D" id="1.10.10.10">
    <property type="entry name" value="Winged helix-like DNA-binding domain superfamily/Winged helix DNA-binding domain"/>
    <property type="match status" value="1"/>
</dbReference>
<keyword evidence="1" id="KW-0238">DNA-binding</keyword>
<dbReference type="RefSeq" id="WP_102071135.1">
    <property type="nucleotide sequence ID" value="NZ_PDNV01000011.1"/>
</dbReference>
<dbReference type="PANTHER" id="PTHR33221:SF4">
    <property type="entry name" value="HTH-TYPE TRANSCRIPTIONAL REPRESSOR NSRR"/>
    <property type="match status" value="1"/>
</dbReference>
<name>A0A2N4UCC6_9BURK</name>
<proteinExistence type="predicted"/>
<dbReference type="GO" id="GO:0003677">
    <property type="term" value="F:DNA binding"/>
    <property type="evidence" value="ECO:0007669"/>
    <property type="project" value="UniProtKB-KW"/>
</dbReference>
<dbReference type="Proteomes" id="UP000234328">
    <property type="component" value="Unassembled WGS sequence"/>
</dbReference>
<sequence>MRLTTMTDYAMRLLMYVGRHPDRLCTISEIAHAYDISEPHLMKITHRLAQRGWIETVRGKNGGMRLGRPPEDIILGAVLRDTENDLDLVECFATGSRCTLSGYCGLTGIIEGALQKFMDHLDGYTLADILPEHAGCGPARSEHMIKLVNIK</sequence>
<evidence type="ECO:0000313" key="2">
    <source>
        <dbReference type="EMBL" id="PLC52676.1"/>
    </source>
</evidence>
<gene>
    <name evidence="2" type="ORF">CR155_16460</name>
</gene>
<dbReference type="PANTHER" id="PTHR33221">
    <property type="entry name" value="WINGED HELIX-TURN-HELIX TRANSCRIPTIONAL REGULATOR, RRF2 FAMILY"/>
    <property type="match status" value="1"/>
</dbReference>
<dbReference type="Pfam" id="PF02082">
    <property type="entry name" value="Rrf2"/>
    <property type="match status" value="1"/>
</dbReference>
<comment type="caution">
    <text evidence="2">The sequence shown here is derived from an EMBL/GenBank/DDBJ whole genome shotgun (WGS) entry which is preliminary data.</text>
</comment>
<dbReference type="PROSITE" id="PS51197">
    <property type="entry name" value="HTH_RRF2_2"/>
    <property type="match status" value="1"/>
</dbReference>
<dbReference type="GO" id="GO:0003700">
    <property type="term" value="F:DNA-binding transcription factor activity"/>
    <property type="evidence" value="ECO:0007669"/>
    <property type="project" value="TreeGrafter"/>
</dbReference>
<reference evidence="2 3" key="1">
    <citation type="submission" date="2017-10" db="EMBL/GenBank/DDBJ databases">
        <title>Two draft genome sequences of Pusillimonas sp. strains isolated from a nitrate- and radionuclide-contaminated groundwater in Russia.</title>
        <authorList>
            <person name="Grouzdev D.S."/>
            <person name="Tourova T.P."/>
            <person name="Goeva M.A."/>
            <person name="Babich T.L."/>
            <person name="Sokolova D.S."/>
            <person name="Abdullin R."/>
            <person name="Poltaraus A.B."/>
            <person name="Toshchakov S.V."/>
            <person name="Nazina T.N."/>
        </authorList>
    </citation>
    <scope>NUCLEOTIDE SEQUENCE [LARGE SCALE GENOMIC DNA]</scope>
    <source>
        <strain evidence="2 3">JR1/69-2-13</strain>
    </source>
</reference>